<protein>
    <submittedName>
        <fullName evidence="2">Esterase DZ3</fullName>
    </submittedName>
</protein>
<dbReference type="Pfam" id="PF00326">
    <property type="entry name" value="Peptidase_S9"/>
    <property type="match status" value="1"/>
</dbReference>
<dbReference type="GO" id="GO:0006508">
    <property type="term" value="P:proteolysis"/>
    <property type="evidence" value="ECO:0007669"/>
    <property type="project" value="InterPro"/>
</dbReference>
<name>A0A1S5RMF8_DICTH</name>
<dbReference type="Gene3D" id="3.40.50.1820">
    <property type="entry name" value="alpha/beta hydrolase"/>
    <property type="match status" value="1"/>
</dbReference>
<organism evidence="2">
    <name type="scientific">Dictyoglomus thermophilum</name>
    <dbReference type="NCBI Taxonomy" id="14"/>
    <lineage>
        <taxon>Bacteria</taxon>
        <taxon>Pseudomonadati</taxon>
        <taxon>Dictyoglomota</taxon>
        <taxon>Dictyoglomia</taxon>
        <taxon>Dictyoglomales</taxon>
        <taxon>Dictyoglomaceae</taxon>
        <taxon>Dictyoglomus</taxon>
    </lineage>
</organism>
<gene>
    <name evidence="2" type="primary">estDZ3</name>
</gene>
<dbReference type="PANTHER" id="PTHR43265:SF1">
    <property type="entry name" value="ESTERASE ESTD"/>
    <property type="match status" value="1"/>
</dbReference>
<dbReference type="GO" id="GO:0052689">
    <property type="term" value="F:carboxylic ester hydrolase activity"/>
    <property type="evidence" value="ECO:0007669"/>
    <property type="project" value="TreeGrafter"/>
</dbReference>
<dbReference type="InterPro" id="IPR001375">
    <property type="entry name" value="Peptidase_S9_cat"/>
</dbReference>
<dbReference type="PANTHER" id="PTHR43265">
    <property type="entry name" value="ESTERASE ESTD"/>
    <property type="match status" value="1"/>
</dbReference>
<dbReference type="InterPro" id="IPR053145">
    <property type="entry name" value="AB_hydrolase_Est10"/>
</dbReference>
<dbReference type="AlphaFoldDB" id="A0A1S5RMF8"/>
<evidence type="ECO:0000313" key="2">
    <source>
        <dbReference type="EMBL" id="AOC59343.1"/>
    </source>
</evidence>
<accession>A0A1S5RMF8</accession>
<dbReference type="OMA" id="WAPAGNM"/>
<dbReference type="SMR" id="A0A1S5RMF8"/>
<dbReference type="FunFam" id="3.40.50.1820:FF:000487">
    <property type="entry name" value="Dienelactone hydrolase"/>
    <property type="match status" value="1"/>
</dbReference>
<dbReference type="GO" id="GO:0008236">
    <property type="term" value="F:serine-type peptidase activity"/>
    <property type="evidence" value="ECO:0007669"/>
    <property type="project" value="InterPro"/>
</dbReference>
<proteinExistence type="predicted"/>
<evidence type="ECO:0000259" key="1">
    <source>
        <dbReference type="Pfam" id="PF00326"/>
    </source>
</evidence>
<dbReference type="SUPFAM" id="SSF53474">
    <property type="entry name" value="alpha/beta-Hydrolases"/>
    <property type="match status" value="1"/>
</dbReference>
<dbReference type="InterPro" id="IPR029058">
    <property type="entry name" value="AB_hydrolase_fold"/>
</dbReference>
<reference evidence="2" key="1">
    <citation type="journal article" date="2016" name="Front. Microbiol.">
        <title>EstDZ3: A New Esterolytic Enzyme Exhibiting Remarkable Thermostability.</title>
        <authorList>
            <person name="Zarafeta D."/>
            <person name="Szabo Z."/>
            <person name="Moschidi D."/>
            <person name="Phan H."/>
            <person name="Chrysina E.D."/>
            <person name="Peng X."/>
            <person name="Ingham C.J."/>
            <person name="Kolisis F.N."/>
            <person name="Skretas G."/>
        </authorList>
    </citation>
    <scope>NUCLEOTIDE SEQUENCE</scope>
    <source>
        <strain evidence="2">Ch5.6.S</strain>
    </source>
</reference>
<sequence length="256" mass="28489">MTENREPVVLKNQGQKIFGVIHIPEKTPAPFVLFCHGFTGTKIEPHRIFVKTAEALAKEGIGALRIDFRGSGDSEGSFKDMTVEGEVSDAMVAIEYLSQNNLVDKEKIGILGLSMGGAVASITSGRNPLIKSCVLWSAVCHFDIFFNRSPEEVSRIKDYGDFIDLGGNPVGKKFLSEIVNIKPLEEIKKRSIPVLIIHGSGDMVVPIQHAYDYFNGLKDTHKVKLEIIEGADHTFNSIEWEEKVIEKTVNWFKETL</sequence>
<dbReference type="EMBL" id="KX557297">
    <property type="protein sequence ID" value="AOC59343.1"/>
    <property type="molecule type" value="Genomic_DNA"/>
</dbReference>
<feature type="domain" description="Peptidase S9 prolyl oligopeptidase catalytic" evidence="1">
    <location>
        <begin position="52"/>
        <end position="256"/>
    </location>
</feature>